<keyword evidence="6 7" id="KW-0472">Membrane</keyword>
<evidence type="ECO:0000256" key="2">
    <source>
        <dbReference type="ARBA" id="ARBA00005262"/>
    </source>
</evidence>
<dbReference type="Pfam" id="PF02417">
    <property type="entry name" value="Chromate_transp"/>
    <property type="match status" value="2"/>
</dbReference>
<dbReference type="RefSeq" id="WP_176801969.1">
    <property type="nucleotide sequence ID" value="NZ_JABXYJ010000001.1"/>
</dbReference>
<feature type="transmembrane region" description="Helical" evidence="7">
    <location>
        <begin position="25"/>
        <end position="46"/>
    </location>
</feature>
<feature type="transmembrane region" description="Helical" evidence="7">
    <location>
        <begin position="158"/>
        <end position="191"/>
    </location>
</feature>
<organism evidence="8 9">
    <name type="scientific">Undibacterium oligocarboniphilum</name>
    <dbReference type="NCBI Taxonomy" id="666702"/>
    <lineage>
        <taxon>Bacteria</taxon>
        <taxon>Pseudomonadati</taxon>
        <taxon>Pseudomonadota</taxon>
        <taxon>Betaproteobacteria</taxon>
        <taxon>Burkholderiales</taxon>
        <taxon>Oxalobacteraceae</taxon>
        <taxon>Undibacterium</taxon>
    </lineage>
</organism>
<feature type="transmembrane region" description="Helical" evidence="7">
    <location>
        <begin position="381"/>
        <end position="398"/>
    </location>
</feature>
<dbReference type="PANTHER" id="PTHR43663:SF1">
    <property type="entry name" value="CHROMATE TRANSPORTER"/>
    <property type="match status" value="1"/>
</dbReference>
<feature type="transmembrane region" description="Helical" evidence="7">
    <location>
        <begin position="129"/>
        <end position="146"/>
    </location>
</feature>
<feature type="transmembrane region" description="Helical" evidence="7">
    <location>
        <begin position="232"/>
        <end position="252"/>
    </location>
</feature>
<keyword evidence="3" id="KW-1003">Cell membrane</keyword>
<sequence>MIDVTKSEGETSALAVKPPYTLWQLILYFLRLGTLGFGGPVALVGYMRRDLVEQRGWITEADYKEGLALAQLAPGPMAAQTAIYLGYVHYRTMGATLVGLAFVLPSFFMVVALGWAYSRFGGLTWMQSVFYGVGATVIGIIAISAHKLTIKSVGKDKLLWTIFLVLAAATVITESEIAWLFLVAGVANWLWRAPPKRWGGDGLAAVTSIDLAQTSGLLASLDWSLLMQIGVFFAKAGAFVFGSGLAIVPFLYGGVVTEHHWLNEKQFVDAVAVAMITPGPVVITVGFIGYLVADFPGACVAALGTFLPCYLFTIIPAPYFKKYGKLPAIVAFVDGVTAAAVGAITGSVIVIAKRSIMDIPTALMALVTIVILWKYKKLQEPFIVAGAALIGLALYPWLHH</sequence>
<proteinExistence type="inferred from homology"/>
<name>A0A850QIY5_9BURK</name>
<protein>
    <submittedName>
        <fullName evidence="8">Chromate transporter</fullName>
    </submittedName>
</protein>
<keyword evidence="4 7" id="KW-0812">Transmembrane</keyword>
<comment type="similarity">
    <text evidence="2">Belongs to the chromate ion transporter (CHR) (TC 2.A.51) family.</text>
</comment>
<feature type="transmembrane region" description="Helical" evidence="7">
    <location>
        <begin position="272"/>
        <end position="293"/>
    </location>
</feature>
<feature type="transmembrane region" description="Helical" evidence="7">
    <location>
        <begin position="300"/>
        <end position="320"/>
    </location>
</feature>
<dbReference type="InterPro" id="IPR052518">
    <property type="entry name" value="CHR_Transporter"/>
</dbReference>
<evidence type="ECO:0000256" key="4">
    <source>
        <dbReference type="ARBA" id="ARBA00022692"/>
    </source>
</evidence>
<gene>
    <name evidence="8" type="ORF">HV832_02625</name>
</gene>
<dbReference type="PIRSF" id="PIRSF004810">
    <property type="entry name" value="ChrA"/>
    <property type="match status" value="1"/>
</dbReference>
<dbReference type="GO" id="GO:0015109">
    <property type="term" value="F:chromate transmembrane transporter activity"/>
    <property type="evidence" value="ECO:0007669"/>
    <property type="project" value="InterPro"/>
</dbReference>
<feature type="transmembrane region" description="Helical" evidence="7">
    <location>
        <begin position="326"/>
        <end position="352"/>
    </location>
</feature>
<evidence type="ECO:0000256" key="1">
    <source>
        <dbReference type="ARBA" id="ARBA00004651"/>
    </source>
</evidence>
<dbReference type="AlphaFoldDB" id="A0A850QIY5"/>
<feature type="transmembrane region" description="Helical" evidence="7">
    <location>
        <begin position="359"/>
        <end position="375"/>
    </location>
</feature>
<keyword evidence="5 7" id="KW-1133">Transmembrane helix</keyword>
<comment type="subcellular location">
    <subcellularLocation>
        <location evidence="1">Cell membrane</location>
        <topology evidence="1">Multi-pass membrane protein</topology>
    </subcellularLocation>
</comment>
<evidence type="ECO:0000256" key="7">
    <source>
        <dbReference type="SAM" id="Phobius"/>
    </source>
</evidence>
<evidence type="ECO:0000313" key="9">
    <source>
        <dbReference type="Proteomes" id="UP000588051"/>
    </source>
</evidence>
<comment type="caution">
    <text evidence="8">The sequence shown here is derived from an EMBL/GenBank/DDBJ whole genome shotgun (WGS) entry which is preliminary data.</text>
</comment>
<dbReference type="GO" id="GO:0005886">
    <property type="term" value="C:plasma membrane"/>
    <property type="evidence" value="ECO:0007669"/>
    <property type="project" value="UniProtKB-SubCell"/>
</dbReference>
<reference evidence="8 9" key="1">
    <citation type="submission" date="2020-06" db="EMBL/GenBank/DDBJ databases">
        <authorList>
            <person name="Qiu C."/>
            <person name="Liu Z."/>
        </authorList>
    </citation>
    <scope>NUCLEOTIDE SEQUENCE [LARGE SCALE GENOMIC DNA]</scope>
    <source>
        <strain evidence="8 9">EM 1</strain>
    </source>
</reference>
<dbReference type="EMBL" id="JABXYJ010000001">
    <property type="protein sequence ID" value="NVO76730.1"/>
    <property type="molecule type" value="Genomic_DNA"/>
</dbReference>
<dbReference type="PANTHER" id="PTHR43663">
    <property type="entry name" value="CHROMATE TRANSPORT PROTEIN-RELATED"/>
    <property type="match status" value="1"/>
</dbReference>
<evidence type="ECO:0000256" key="3">
    <source>
        <dbReference type="ARBA" id="ARBA00022475"/>
    </source>
</evidence>
<dbReference type="InterPro" id="IPR003370">
    <property type="entry name" value="Chromate_transpt"/>
</dbReference>
<feature type="transmembrane region" description="Helical" evidence="7">
    <location>
        <begin position="97"/>
        <end position="117"/>
    </location>
</feature>
<evidence type="ECO:0000313" key="8">
    <source>
        <dbReference type="EMBL" id="NVO76730.1"/>
    </source>
</evidence>
<keyword evidence="9" id="KW-1185">Reference proteome</keyword>
<accession>A0A850QIY5</accession>
<dbReference type="Proteomes" id="UP000588051">
    <property type="component" value="Unassembled WGS sequence"/>
</dbReference>
<evidence type="ECO:0000256" key="6">
    <source>
        <dbReference type="ARBA" id="ARBA00023136"/>
    </source>
</evidence>
<dbReference type="NCBIfam" id="TIGR00937">
    <property type="entry name" value="2A51"/>
    <property type="match status" value="1"/>
</dbReference>
<dbReference type="InterPro" id="IPR014047">
    <property type="entry name" value="Chr_Tranpt_l_chain"/>
</dbReference>
<evidence type="ECO:0000256" key="5">
    <source>
        <dbReference type="ARBA" id="ARBA00022989"/>
    </source>
</evidence>